<feature type="repeat" description="TNFR-Cys" evidence="1">
    <location>
        <begin position="19"/>
        <end position="60"/>
    </location>
</feature>
<evidence type="ECO:0000259" key="3">
    <source>
        <dbReference type="PROSITE" id="PS50050"/>
    </source>
</evidence>
<feature type="disulfide bond" evidence="1">
    <location>
        <begin position="38"/>
        <end position="51"/>
    </location>
</feature>
<evidence type="ECO:0000256" key="1">
    <source>
        <dbReference type="PROSITE-ProRule" id="PRU00206"/>
    </source>
</evidence>
<dbReference type="EMBL" id="CALNXK010000129">
    <property type="protein sequence ID" value="CAH3164370.1"/>
    <property type="molecule type" value="Genomic_DNA"/>
</dbReference>
<keyword evidence="1" id="KW-1015">Disulfide bond</keyword>
<dbReference type="PROSITE" id="PS50050">
    <property type="entry name" value="TNFR_NGFR_2"/>
    <property type="match status" value="1"/>
</dbReference>
<keyword evidence="5" id="KW-1185">Reference proteome</keyword>
<keyword evidence="2" id="KW-1133">Transmembrane helix</keyword>
<protein>
    <recommendedName>
        <fullName evidence="3">TNFR-Cys domain-containing protein</fullName>
    </recommendedName>
</protein>
<proteinExistence type="predicted"/>
<dbReference type="PANTHER" id="PTHR46605">
    <property type="entry name" value="TUMOR NECROSIS FACTOR RECEPTOR"/>
    <property type="match status" value="1"/>
</dbReference>
<evidence type="ECO:0000313" key="5">
    <source>
        <dbReference type="Proteomes" id="UP001159405"/>
    </source>
</evidence>
<keyword evidence="2" id="KW-0472">Membrane</keyword>
<dbReference type="InterPro" id="IPR052302">
    <property type="entry name" value="Neurotrophin_rcpt-DD"/>
</dbReference>
<keyword evidence="2" id="KW-0812">Transmembrane</keyword>
<organism evidence="4 5">
    <name type="scientific">Porites lobata</name>
    <dbReference type="NCBI Taxonomy" id="104759"/>
    <lineage>
        <taxon>Eukaryota</taxon>
        <taxon>Metazoa</taxon>
        <taxon>Cnidaria</taxon>
        <taxon>Anthozoa</taxon>
        <taxon>Hexacorallia</taxon>
        <taxon>Scleractinia</taxon>
        <taxon>Fungiina</taxon>
        <taxon>Poritidae</taxon>
        <taxon>Porites</taxon>
    </lineage>
</organism>
<name>A0ABN8QGW7_9CNID</name>
<gene>
    <name evidence="4" type="ORF">PLOB_00006256</name>
</gene>
<comment type="caution">
    <text evidence="4">The sequence shown here is derived from an EMBL/GenBank/DDBJ whole genome shotgun (WGS) entry which is preliminary data.</text>
</comment>
<reference evidence="4 5" key="1">
    <citation type="submission" date="2022-05" db="EMBL/GenBank/DDBJ databases">
        <authorList>
            <consortium name="Genoscope - CEA"/>
            <person name="William W."/>
        </authorList>
    </citation>
    <scope>NUCLEOTIDE SEQUENCE [LARGE SCALE GENOMIC DNA]</scope>
</reference>
<feature type="domain" description="TNFR-Cys" evidence="3">
    <location>
        <begin position="19"/>
        <end position="60"/>
    </location>
</feature>
<evidence type="ECO:0000256" key="2">
    <source>
        <dbReference type="SAM" id="Phobius"/>
    </source>
</evidence>
<feature type="disulfide bond" evidence="1">
    <location>
        <begin position="20"/>
        <end position="35"/>
    </location>
</feature>
<dbReference type="PANTHER" id="PTHR46605:SF2">
    <property type="entry name" value="TNFR-CYS DOMAIN-CONTAINING PROTEIN"/>
    <property type="match status" value="1"/>
</dbReference>
<evidence type="ECO:0000313" key="4">
    <source>
        <dbReference type="EMBL" id="CAH3164370.1"/>
    </source>
</evidence>
<feature type="transmembrane region" description="Helical" evidence="2">
    <location>
        <begin position="131"/>
        <end position="157"/>
    </location>
</feature>
<accession>A0ABN8QGW7</accession>
<dbReference type="Proteomes" id="UP001159405">
    <property type="component" value="Unassembled WGS sequence"/>
</dbReference>
<dbReference type="InterPro" id="IPR001368">
    <property type="entry name" value="TNFR/NGFR_Cys_rich_reg"/>
</dbReference>
<sequence length="313" mass="34969">MNIPCGTSVAIGTPIECVYCVKGVNYSNTNDYSQCKSCRDCSPHEKSSGNCTTTEDASRCLEICRKGFYWNNVTNACDQCSVCCGQPPTNHEKQCEDSGLPVTLQCRETPLLECVDTYEPKLDNSLSSKNLVIIVMTVTTACTLFAVICVCGIRFSLWKKFKKSTGRGSQETRELTVSLKKLQDDDDLESISVYRSASYAEGADNKRILTSEADLEYPIVLWDLHDDYPLAPEKMLIDCPESVGKILLTCTILAAYGCIEEVVFFDPLADEFSSAYFPEEFQRKIFLGEDLRLLAVLAVLCHLDGKLFVIHRW</sequence>
<comment type="caution">
    <text evidence="1">Lacks conserved residue(s) required for the propagation of feature annotation.</text>
</comment>